<reference evidence="1" key="1">
    <citation type="submission" date="2020-05" db="EMBL/GenBank/DDBJ databases">
        <title>Large-scale comparative analyses of tick genomes elucidate their genetic diversity and vector capacities.</title>
        <authorList>
            <person name="Jia N."/>
            <person name="Wang J."/>
            <person name="Shi W."/>
            <person name="Du L."/>
            <person name="Sun Y."/>
            <person name="Zhan W."/>
            <person name="Jiang J."/>
            <person name="Wang Q."/>
            <person name="Zhang B."/>
            <person name="Ji P."/>
            <person name="Sakyi L.B."/>
            <person name="Cui X."/>
            <person name="Yuan T."/>
            <person name="Jiang B."/>
            <person name="Yang W."/>
            <person name="Lam T.T.-Y."/>
            <person name="Chang Q."/>
            <person name="Ding S."/>
            <person name="Wang X."/>
            <person name="Zhu J."/>
            <person name="Ruan X."/>
            <person name="Zhao L."/>
            <person name="Wei J."/>
            <person name="Que T."/>
            <person name="Du C."/>
            <person name="Cheng J."/>
            <person name="Dai P."/>
            <person name="Han X."/>
            <person name="Huang E."/>
            <person name="Gao Y."/>
            <person name="Liu J."/>
            <person name="Shao H."/>
            <person name="Ye R."/>
            <person name="Li L."/>
            <person name="Wei W."/>
            <person name="Wang X."/>
            <person name="Wang C."/>
            <person name="Yang T."/>
            <person name="Huo Q."/>
            <person name="Li W."/>
            <person name="Guo W."/>
            <person name="Chen H."/>
            <person name="Zhou L."/>
            <person name="Ni X."/>
            <person name="Tian J."/>
            <person name="Zhou Y."/>
            <person name="Sheng Y."/>
            <person name="Liu T."/>
            <person name="Pan Y."/>
            <person name="Xia L."/>
            <person name="Li J."/>
            <person name="Zhao F."/>
            <person name="Cao W."/>
        </authorList>
    </citation>
    <scope>NUCLEOTIDE SEQUENCE</scope>
    <source>
        <strain evidence="1">Hyas-2018</strain>
    </source>
</reference>
<keyword evidence="2" id="KW-1185">Reference proteome</keyword>
<protein>
    <submittedName>
        <fullName evidence="1">Uncharacterized protein</fullName>
    </submittedName>
</protein>
<organism evidence="1 2">
    <name type="scientific">Hyalomma asiaticum</name>
    <name type="common">Tick</name>
    <dbReference type="NCBI Taxonomy" id="266040"/>
    <lineage>
        <taxon>Eukaryota</taxon>
        <taxon>Metazoa</taxon>
        <taxon>Ecdysozoa</taxon>
        <taxon>Arthropoda</taxon>
        <taxon>Chelicerata</taxon>
        <taxon>Arachnida</taxon>
        <taxon>Acari</taxon>
        <taxon>Parasitiformes</taxon>
        <taxon>Ixodida</taxon>
        <taxon>Ixodoidea</taxon>
        <taxon>Ixodidae</taxon>
        <taxon>Hyalomminae</taxon>
        <taxon>Hyalomma</taxon>
    </lineage>
</organism>
<dbReference type="Proteomes" id="UP000821845">
    <property type="component" value="Chromosome 4"/>
</dbReference>
<evidence type="ECO:0000313" key="1">
    <source>
        <dbReference type="EMBL" id="KAH6933081.1"/>
    </source>
</evidence>
<dbReference type="EMBL" id="CM023484">
    <property type="protein sequence ID" value="KAH6933081.1"/>
    <property type="molecule type" value="Genomic_DNA"/>
</dbReference>
<sequence length="254" mass="26054">MVSVSTQVQLQDLVSALQPSRRESEGAQQAPSTRGLEAPAAAGTIQRSVEATQTSLTLSKGRLPPKKPTLSQSSSNDERLCGADSMEVCPADTEEVAAGSKPPRPPVVPPIPPGRGKGARHPVSVGTQVQLQDLVSALQPSQRELGGTQRAPSTRGQKASTSAGISQRSAEAVQTSLTVLKGRLPTKKPTPPLTTSCEVHSSGADSMEVCAADTEETGEFAASGKPPKSPVTAPNPVGRGKGARHPVVAPGKGT</sequence>
<comment type="caution">
    <text evidence="1">The sequence shown here is derived from an EMBL/GenBank/DDBJ whole genome shotgun (WGS) entry which is preliminary data.</text>
</comment>
<name>A0ACB7SGK4_HYAAI</name>
<evidence type="ECO:0000313" key="2">
    <source>
        <dbReference type="Proteomes" id="UP000821845"/>
    </source>
</evidence>
<accession>A0ACB7SGK4</accession>
<proteinExistence type="predicted"/>
<gene>
    <name evidence="1" type="ORF">HPB50_011897</name>
</gene>